<feature type="transmembrane region" description="Helical" evidence="6">
    <location>
        <begin position="128"/>
        <end position="151"/>
    </location>
</feature>
<dbReference type="Pfam" id="PF02133">
    <property type="entry name" value="Transp_cyt_pur"/>
    <property type="match status" value="1"/>
</dbReference>
<feature type="transmembrane region" description="Helical" evidence="6">
    <location>
        <begin position="72"/>
        <end position="92"/>
    </location>
</feature>
<dbReference type="InterPro" id="IPR045225">
    <property type="entry name" value="Uracil/uridine/allantoin_perm"/>
</dbReference>
<feature type="transmembrane region" description="Helical" evidence="6">
    <location>
        <begin position="195"/>
        <end position="216"/>
    </location>
</feature>
<evidence type="ECO:0000256" key="4">
    <source>
        <dbReference type="ARBA" id="ARBA00022989"/>
    </source>
</evidence>
<dbReference type="Gene3D" id="1.10.4160.10">
    <property type="entry name" value="Hydantoin permease"/>
    <property type="match status" value="1"/>
</dbReference>
<dbReference type="Proteomes" id="UP000812966">
    <property type="component" value="Unassembled WGS sequence"/>
</dbReference>
<reference evidence="7" key="1">
    <citation type="submission" date="2020-04" db="EMBL/GenBank/DDBJ databases">
        <title>Analysis of mating type loci in Filobasidium floriforme.</title>
        <authorList>
            <person name="Nowrousian M."/>
        </authorList>
    </citation>
    <scope>NUCLEOTIDE SEQUENCE</scope>
    <source>
        <strain evidence="7">CBS 6242</strain>
    </source>
</reference>
<organism evidence="7 8">
    <name type="scientific">Filobasidium floriforme</name>
    <dbReference type="NCBI Taxonomy" id="5210"/>
    <lineage>
        <taxon>Eukaryota</taxon>
        <taxon>Fungi</taxon>
        <taxon>Dikarya</taxon>
        <taxon>Basidiomycota</taxon>
        <taxon>Agaricomycotina</taxon>
        <taxon>Tremellomycetes</taxon>
        <taxon>Filobasidiales</taxon>
        <taxon>Filobasidiaceae</taxon>
        <taxon>Filobasidium</taxon>
    </lineage>
</organism>
<feature type="transmembrane region" description="Helical" evidence="6">
    <location>
        <begin position="446"/>
        <end position="469"/>
    </location>
</feature>
<name>A0A8K0JLF9_9TREE</name>
<evidence type="ECO:0000256" key="5">
    <source>
        <dbReference type="ARBA" id="ARBA00023136"/>
    </source>
</evidence>
<dbReference type="CDD" id="cd11482">
    <property type="entry name" value="SLC-NCS1sbd_NRT1-like"/>
    <property type="match status" value="1"/>
</dbReference>
<dbReference type="OrthoDB" id="2018619at2759"/>
<feature type="transmembrane region" description="Helical" evidence="6">
    <location>
        <begin position="171"/>
        <end position="189"/>
    </location>
</feature>
<feature type="transmembrane region" description="Helical" evidence="6">
    <location>
        <begin position="394"/>
        <end position="416"/>
    </location>
</feature>
<comment type="similarity">
    <text evidence="2">Belongs to the purine-cytosine permease (2.A.39) family.</text>
</comment>
<keyword evidence="8" id="KW-1185">Reference proteome</keyword>
<evidence type="ECO:0000256" key="3">
    <source>
        <dbReference type="ARBA" id="ARBA00022692"/>
    </source>
</evidence>
<keyword evidence="4 6" id="KW-1133">Transmembrane helix</keyword>
<comment type="subcellular location">
    <subcellularLocation>
        <location evidence="1">Membrane</location>
        <topology evidence="1">Multi-pass membrane protein</topology>
    </subcellularLocation>
</comment>
<evidence type="ECO:0008006" key="9">
    <source>
        <dbReference type="Google" id="ProtNLM"/>
    </source>
</evidence>
<keyword evidence="5 6" id="KW-0472">Membrane</keyword>
<protein>
    <recommendedName>
        <fullName evidence="9">Uracil permease</fullName>
    </recommendedName>
</protein>
<feature type="transmembrane region" description="Helical" evidence="6">
    <location>
        <begin position="276"/>
        <end position="294"/>
    </location>
</feature>
<dbReference type="InterPro" id="IPR012681">
    <property type="entry name" value="NCS1"/>
</dbReference>
<dbReference type="FunFam" id="1.10.4160.10:FF:000001">
    <property type="entry name" value="Uracil permease, putative"/>
    <property type="match status" value="1"/>
</dbReference>
<dbReference type="AlphaFoldDB" id="A0A8K0JLF9"/>
<evidence type="ECO:0000256" key="2">
    <source>
        <dbReference type="ARBA" id="ARBA00008974"/>
    </source>
</evidence>
<feature type="transmembrane region" description="Helical" evidence="6">
    <location>
        <begin position="481"/>
        <end position="504"/>
    </location>
</feature>
<dbReference type="GO" id="GO:0005886">
    <property type="term" value="C:plasma membrane"/>
    <property type="evidence" value="ECO:0007669"/>
    <property type="project" value="TreeGrafter"/>
</dbReference>
<dbReference type="NCBIfam" id="TIGR00800">
    <property type="entry name" value="ncs1"/>
    <property type="match status" value="1"/>
</dbReference>
<dbReference type="GO" id="GO:0015205">
    <property type="term" value="F:nucleobase transmembrane transporter activity"/>
    <property type="evidence" value="ECO:0007669"/>
    <property type="project" value="TreeGrafter"/>
</dbReference>
<evidence type="ECO:0000256" key="6">
    <source>
        <dbReference type="SAM" id="Phobius"/>
    </source>
</evidence>
<gene>
    <name evidence="7" type="ORF">FFLO_03836</name>
</gene>
<feature type="transmembrane region" description="Helical" evidence="6">
    <location>
        <begin position="326"/>
        <end position="344"/>
    </location>
</feature>
<evidence type="ECO:0000313" key="7">
    <source>
        <dbReference type="EMBL" id="KAG7532094.1"/>
    </source>
</evidence>
<evidence type="ECO:0000256" key="1">
    <source>
        <dbReference type="ARBA" id="ARBA00004141"/>
    </source>
</evidence>
<comment type="caution">
    <text evidence="7">The sequence shown here is derived from an EMBL/GenBank/DDBJ whole genome shotgun (WGS) entry which is preliminary data.</text>
</comment>
<dbReference type="PANTHER" id="PTHR30618:SF2">
    <property type="entry name" value="ALLANTOIN PERMEASE-RELATED"/>
    <property type="match status" value="1"/>
</dbReference>
<sequence>MIRTVVDKIAIPSPPECTSKAERRLATEDLLPVVPHKRQWTSFSYVNFWIADSFNVNTFSIAATGLASGLSWWQTLISVVLGYSLAAPFLVANGRQGAFFHIRFPAVARSSFGIWGSYWLVFNRTVMSMIWFGVQAWIGGQCVSVFLSAIFPSYKRIPNGIPDSGTTTQAFLGFFIYWLLSLPTVWPPIEKARHLFTAKAIIAPIGGFTYLIWALVRSKGLGPLVHEAPKLRGTAAVFPLVQAMMSCMSNMATLVTNNPDIAANARRPSDAMLPQLITLPLGFTITSLMGILIASSSQVVYGEVIWDPIEHLARFLDGSPSHAERFGVAVIAICFVYVQLILNLSANSIGAGCDMTALFPKYINIRRGSFICVISCLAWGPWRLMSSSNAFTSYLGAYSVFLSSFCGVMLCDYYLIRKGRYRITDLYTNAPQGWYYYAKGFNIRAFIAYLIGIAPNMPGFINAVVTAGGDPAPISEVATKIYAFSWFTGVAVSMAVYYLLNLFWPAAGNRTKERFHEIDESEYEEYGLANSPKWTFNPSHVDERNGYDAELEDSKKVVGGETTAKVVDVPELLA</sequence>
<feature type="transmembrane region" description="Helical" evidence="6">
    <location>
        <begin position="365"/>
        <end position="382"/>
    </location>
</feature>
<keyword evidence="3 6" id="KW-0812">Transmembrane</keyword>
<dbReference type="InterPro" id="IPR001248">
    <property type="entry name" value="Pur-cyt_permease"/>
</dbReference>
<accession>A0A8K0JLF9</accession>
<proteinExistence type="inferred from homology"/>
<feature type="transmembrane region" description="Helical" evidence="6">
    <location>
        <begin position="46"/>
        <end position="66"/>
    </location>
</feature>
<dbReference type="EMBL" id="JABELV010000074">
    <property type="protein sequence ID" value="KAG7532094.1"/>
    <property type="molecule type" value="Genomic_DNA"/>
</dbReference>
<dbReference type="PANTHER" id="PTHR30618">
    <property type="entry name" value="NCS1 FAMILY PURINE/PYRIMIDINE TRANSPORTER"/>
    <property type="match status" value="1"/>
</dbReference>
<evidence type="ECO:0000313" key="8">
    <source>
        <dbReference type="Proteomes" id="UP000812966"/>
    </source>
</evidence>